<name>A0A501WA16_9BACT</name>
<evidence type="ECO:0000313" key="7">
    <source>
        <dbReference type="EMBL" id="TPE42416.1"/>
    </source>
</evidence>
<comment type="subcellular location">
    <subcellularLocation>
        <location evidence="1">Membrane</location>
        <topology evidence="1">Multi-pass membrane protein</topology>
    </subcellularLocation>
</comment>
<organism evidence="7 8">
    <name type="scientific">Pontibacter mangrovi</name>
    <dbReference type="NCBI Taxonomy" id="2589816"/>
    <lineage>
        <taxon>Bacteria</taxon>
        <taxon>Pseudomonadati</taxon>
        <taxon>Bacteroidota</taxon>
        <taxon>Cytophagia</taxon>
        <taxon>Cytophagales</taxon>
        <taxon>Hymenobacteraceae</taxon>
        <taxon>Pontibacter</taxon>
    </lineage>
</organism>
<keyword evidence="4 5" id="KW-0472">Membrane</keyword>
<keyword evidence="2 5" id="KW-0812">Transmembrane</keyword>
<evidence type="ECO:0000313" key="8">
    <source>
        <dbReference type="Proteomes" id="UP000316727"/>
    </source>
</evidence>
<dbReference type="AlphaFoldDB" id="A0A501WA16"/>
<accession>A0A501WA16</accession>
<dbReference type="GO" id="GO:0016020">
    <property type="term" value="C:membrane"/>
    <property type="evidence" value="ECO:0007669"/>
    <property type="project" value="UniProtKB-SubCell"/>
</dbReference>
<dbReference type="GO" id="GO:0030416">
    <property type="term" value="P:methylamine metabolic process"/>
    <property type="evidence" value="ECO:0007669"/>
    <property type="project" value="InterPro"/>
</dbReference>
<reference evidence="7 8" key="1">
    <citation type="submission" date="2019-06" db="EMBL/GenBank/DDBJ databases">
        <title>A novel bacterium of genus Pontibacter, isolated from marine sediment.</title>
        <authorList>
            <person name="Huang H."/>
            <person name="Mo K."/>
            <person name="Hu Y."/>
        </authorList>
    </citation>
    <scope>NUCLEOTIDE SEQUENCE [LARGE SCALE GENOMIC DNA]</scope>
    <source>
        <strain evidence="7 8">HB172049</strain>
    </source>
</reference>
<dbReference type="InterPro" id="IPR009908">
    <property type="entry name" value="Methylamine_util_MauE"/>
</dbReference>
<dbReference type="RefSeq" id="WP_140623486.1">
    <property type="nucleotide sequence ID" value="NZ_VFRQ01000013.1"/>
</dbReference>
<evidence type="ECO:0000256" key="4">
    <source>
        <dbReference type="ARBA" id="ARBA00023136"/>
    </source>
</evidence>
<keyword evidence="3 5" id="KW-1133">Transmembrane helix</keyword>
<evidence type="ECO:0000259" key="6">
    <source>
        <dbReference type="Pfam" id="PF07291"/>
    </source>
</evidence>
<feature type="domain" description="Methylamine utilisation protein MauE" evidence="6">
    <location>
        <begin position="8"/>
        <end position="93"/>
    </location>
</feature>
<evidence type="ECO:0000256" key="1">
    <source>
        <dbReference type="ARBA" id="ARBA00004141"/>
    </source>
</evidence>
<protein>
    <recommendedName>
        <fullName evidence="6">Methylamine utilisation protein MauE domain-containing protein</fullName>
    </recommendedName>
</protein>
<dbReference type="EMBL" id="VFRQ01000013">
    <property type="protein sequence ID" value="TPE42416.1"/>
    <property type="molecule type" value="Genomic_DNA"/>
</dbReference>
<dbReference type="Pfam" id="PF07291">
    <property type="entry name" value="MauE"/>
    <property type="match status" value="1"/>
</dbReference>
<evidence type="ECO:0000256" key="2">
    <source>
        <dbReference type="ARBA" id="ARBA00022692"/>
    </source>
</evidence>
<sequence length="96" mass="10448">MQQTNRYLLGSRLALITLGVYAAVSKLQDTTVFAAQLRSQPLAPWFSKPLVWALPAGELAAAGLLIFRRSKWVGRWLSFGLLLLFSGCVGQAVLGT</sequence>
<gene>
    <name evidence="7" type="ORF">FJM65_18515</name>
</gene>
<evidence type="ECO:0000256" key="3">
    <source>
        <dbReference type="ARBA" id="ARBA00022989"/>
    </source>
</evidence>
<dbReference type="Proteomes" id="UP000316727">
    <property type="component" value="Unassembled WGS sequence"/>
</dbReference>
<feature type="transmembrane region" description="Helical" evidence="5">
    <location>
        <begin position="50"/>
        <end position="67"/>
    </location>
</feature>
<evidence type="ECO:0000256" key="5">
    <source>
        <dbReference type="SAM" id="Phobius"/>
    </source>
</evidence>
<proteinExistence type="predicted"/>
<comment type="caution">
    <text evidence="7">The sequence shown here is derived from an EMBL/GenBank/DDBJ whole genome shotgun (WGS) entry which is preliminary data.</text>
</comment>
<keyword evidence="8" id="KW-1185">Reference proteome</keyword>
<feature type="transmembrane region" description="Helical" evidence="5">
    <location>
        <begin position="76"/>
        <end position="94"/>
    </location>
</feature>